<protein>
    <recommendedName>
        <fullName evidence="5">BON domain-containing protein</fullName>
    </recommendedName>
</protein>
<accession>A0A5B8UG54</accession>
<dbReference type="PROSITE" id="PS51257">
    <property type="entry name" value="PROKAR_LIPOPROTEIN"/>
    <property type="match status" value="1"/>
</dbReference>
<keyword evidence="2" id="KW-0732">Signal</keyword>
<reference evidence="3 4" key="1">
    <citation type="journal article" date="2015" name="Int. J. Syst. Evol. Microbiol.">
        <title>Flavisolibacter ginsenosidimutans sp. nov., with ginsenoside-converting activity isolated from soil used for cultivating ginseng.</title>
        <authorList>
            <person name="Zhao Y."/>
            <person name="Liu Q."/>
            <person name="Kang M.S."/>
            <person name="Jin F."/>
            <person name="Yu H."/>
            <person name="Im W.T."/>
        </authorList>
    </citation>
    <scope>NUCLEOTIDE SEQUENCE [LARGE SCALE GENOMIC DNA]</scope>
    <source>
        <strain evidence="3 4">Gsoil 636</strain>
    </source>
</reference>
<proteinExistence type="predicted"/>
<evidence type="ECO:0000256" key="1">
    <source>
        <dbReference type="SAM" id="MobiDB-lite"/>
    </source>
</evidence>
<evidence type="ECO:0000256" key="2">
    <source>
        <dbReference type="SAM" id="SignalP"/>
    </source>
</evidence>
<feature type="compositionally biased region" description="Low complexity" evidence="1">
    <location>
        <begin position="30"/>
        <end position="50"/>
    </location>
</feature>
<sequence>MKKIFLSTALAVLLFAGYSCKGKDKDKTTETTTAPTVQPVEPPAATTPVEISGDDDLKKGVTDATKDIKGLQTRVENGVIYLSGTISREDNMRITPTLNSLHPKQINRDNLTVKLKEANNGTSG</sequence>
<evidence type="ECO:0008006" key="5">
    <source>
        <dbReference type="Google" id="ProtNLM"/>
    </source>
</evidence>
<name>A0A5B8UG54_9BACT</name>
<evidence type="ECO:0000313" key="3">
    <source>
        <dbReference type="EMBL" id="QEC55080.1"/>
    </source>
</evidence>
<evidence type="ECO:0000313" key="4">
    <source>
        <dbReference type="Proteomes" id="UP000321204"/>
    </source>
</evidence>
<dbReference type="RefSeq" id="WP_146783060.1">
    <property type="nucleotide sequence ID" value="NZ_BAABIO010000006.1"/>
</dbReference>
<feature type="region of interest" description="Disordered" evidence="1">
    <location>
        <begin position="21"/>
        <end position="58"/>
    </location>
</feature>
<dbReference type="Proteomes" id="UP000321204">
    <property type="component" value="Chromosome"/>
</dbReference>
<feature type="signal peptide" evidence="2">
    <location>
        <begin position="1"/>
        <end position="21"/>
    </location>
</feature>
<feature type="chain" id="PRO_5022777434" description="BON domain-containing protein" evidence="2">
    <location>
        <begin position="22"/>
        <end position="124"/>
    </location>
</feature>
<gene>
    <name evidence="3" type="ORF">FSB75_03895</name>
</gene>
<dbReference type="EMBL" id="CP042433">
    <property type="protein sequence ID" value="QEC55080.1"/>
    <property type="molecule type" value="Genomic_DNA"/>
</dbReference>
<organism evidence="3 4">
    <name type="scientific">Flavisolibacter ginsenosidimutans</name>
    <dbReference type="NCBI Taxonomy" id="661481"/>
    <lineage>
        <taxon>Bacteria</taxon>
        <taxon>Pseudomonadati</taxon>
        <taxon>Bacteroidota</taxon>
        <taxon>Chitinophagia</taxon>
        <taxon>Chitinophagales</taxon>
        <taxon>Chitinophagaceae</taxon>
        <taxon>Flavisolibacter</taxon>
    </lineage>
</organism>
<dbReference type="AlphaFoldDB" id="A0A5B8UG54"/>
<dbReference type="KEGG" id="fgg:FSB75_03895"/>
<dbReference type="OrthoDB" id="1097785at2"/>
<keyword evidence="4" id="KW-1185">Reference proteome</keyword>